<dbReference type="EMBL" id="LR593886">
    <property type="protein sequence ID" value="VTR94972.1"/>
    <property type="molecule type" value="Genomic_DNA"/>
</dbReference>
<feature type="domain" description="Erythromycin biosynthesis protein CIII-like C-terminal" evidence="2">
    <location>
        <begin position="292"/>
        <end position="383"/>
    </location>
</feature>
<keyword evidence="4" id="KW-1185">Reference proteome</keyword>
<dbReference type="GO" id="GO:0008194">
    <property type="term" value="F:UDP-glycosyltransferase activity"/>
    <property type="evidence" value="ECO:0007669"/>
    <property type="project" value="InterPro"/>
</dbReference>
<proteinExistence type="predicted"/>
<keyword evidence="3" id="KW-0808">Transferase</keyword>
<dbReference type="KEGG" id="gms:SOIL9_27420"/>
<dbReference type="InterPro" id="IPR004276">
    <property type="entry name" value="GlycoTrans_28_N"/>
</dbReference>
<evidence type="ECO:0000313" key="4">
    <source>
        <dbReference type="Proteomes" id="UP000464178"/>
    </source>
</evidence>
<protein>
    <submittedName>
        <fullName evidence="3">Uncharacterized protein</fullName>
    </submittedName>
</protein>
<dbReference type="SUPFAM" id="SSF53756">
    <property type="entry name" value="UDP-Glycosyltransferase/glycogen phosphorylase"/>
    <property type="match status" value="1"/>
</dbReference>
<dbReference type="RefSeq" id="WP_162669445.1">
    <property type="nucleotide sequence ID" value="NZ_LR593886.1"/>
</dbReference>
<accession>A0A6P2D670</accession>
<sequence>MHAILATVGTDGDVFPHLGLGAVLRTRGHRVTVAAPEPYRARAEALGLAFASLVTTAEVGQMLAHPDLFHPLRSGRMMARWGAPMIPRQYELLVRLACEPESVLVTNPGVLAGRLVQEKVRCPTASLLLQPGLIPSSISPPQMVGGLTIPSWFPYPLRSLYWLALDAAGYWLVARSLNSVRATLGLAPVRRVFRWWWSTDLVIGLFPDWFAEPQPDWPPQLRLAGFGRFDGTRNELPEDVRTFCEAGSPPIAFTLGTGMTHAKGFFRAAVAACEKLGGRGLLLTKYPEQLPARLPPTVRHCGFAPFRALLPLCGAVVHHGGVGTTAAALESGCSQLVLPLAWDQPDNAARITRLGVGVALGARQRTAGHMASALARLMTQKVRTRCHEVAVQARGDNGFEVAAGWIEELARNKS</sequence>
<evidence type="ECO:0000313" key="3">
    <source>
        <dbReference type="EMBL" id="VTR94972.1"/>
    </source>
</evidence>
<evidence type="ECO:0000259" key="2">
    <source>
        <dbReference type="Pfam" id="PF06722"/>
    </source>
</evidence>
<feature type="domain" description="Glycosyltransferase family 28 N-terminal" evidence="1">
    <location>
        <begin position="4"/>
        <end position="89"/>
    </location>
</feature>
<dbReference type="GO" id="GO:0005975">
    <property type="term" value="P:carbohydrate metabolic process"/>
    <property type="evidence" value="ECO:0007669"/>
    <property type="project" value="InterPro"/>
</dbReference>
<dbReference type="Pfam" id="PF03033">
    <property type="entry name" value="Glyco_transf_28"/>
    <property type="match status" value="1"/>
</dbReference>
<dbReference type="Pfam" id="PF06722">
    <property type="entry name" value="EryCIII-like_C"/>
    <property type="match status" value="1"/>
</dbReference>
<dbReference type="CDD" id="cd03784">
    <property type="entry name" value="GT1_Gtf-like"/>
    <property type="match status" value="1"/>
</dbReference>
<dbReference type="AlphaFoldDB" id="A0A6P2D670"/>
<dbReference type="InterPro" id="IPR002213">
    <property type="entry name" value="UDP_glucos_trans"/>
</dbReference>
<gene>
    <name evidence="3" type="ORF">SOIL9_27420</name>
</gene>
<dbReference type="GO" id="GO:0016758">
    <property type="term" value="F:hexosyltransferase activity"/>
    <property type="evidence" value="ECO:0007669"/>
    <property type="project" value="InterPro"/>
</dbReference>
<name>A0A6P2D670_9BACT</name>
<dbReference type="InterPro" id="IPR010610">
    <property type="entry name" value="EryCIII-like_C"/>
</dbReference>
<dbReference type="InterPro" id="IPR050426">
    <property type="entry name" value="Glycosyltransferase_28"/>
</dbReference>
<reference evidence="3 4" key="1">
    <citation type="submission" date="2019-05" db="EMBL/GenBank/DDBJ databases">
        <authorList>
            <consortium name="Science for Life Laboratories"/>
        </authorList>
    </citation>
    <scope>NUCLEOTIDE SEQUENCE [LARGE SCALE GENOMIC DNA]</scope>
    <source>
        <strain evidence="3">Soil9</strain>
    </source>
</reference>
<evidence type="ECO:0000259" key="1">
    <source>
        <dbReference type="Pfam" id="PF03033"/>
    </source>
</evidence>
<dbReference type="Gene3D" id="3.40.50.2000">
    <property type="entry name" value="Glycogen Phosphorylase B"/>
    <property type="match status" value="2"/>
</dbReference>
<organism evidence="3 4">
    <name type="scientific">Gemmata massiliana</name>
    <dbReference type="NCBI Taxonomy" id="1210884"/>
    <lineage>
        <taxon>Bacteria</taxon>
        <taxon>Pseudomonadati</taxon>
        <taxon>Planctomycetota</taxon>
        <taxon>Planctomycetia</taxon>
        <taxon>Gemmatales</taxon>
        <taxon>Gemmataceae</taxon>
        <taxon>Gemmata</taxon>
    </lineage>
</organism>
<dbReference type="Proteomes" id="UP000464178">
    <property type="component" value="Chromosome"/>
</dbReference>
<dbReference type="PANTHER" id="PTHR48050:SF13">
    <property type="entry name" value="STEROL 3-BETA-GLUCOSYLTRANSFERASE UGT80A2"/>
    <property type="match status" value="1"/>
</dbReference>
<dbReference type="GO" id="GO:0033072">
    <property type="term" value="P:vancomycin biosynthetic process"/>
    <property type="evidence" value="ECO:0007669"/>
    <property type="project" value="UniProtKB-ARBA"/>
</dbReference>
<dbReference type="PANTHER" id="PTHR48050">
    <property type="entry name" value="STEROL 3-BETA-GLUCOSYLTRANSFERASE"/>
    <property type="match status" value="1"/>
</dbReference>